<proteinExistence type="inferred from homology"/>
<dbReference type="InterPro" id="IPR000834">
    <property type="entry name" value="Peptidase_M14"/>
</dbReference>
<evidence type="ECO:0000256" key="1">
    <source>
        <dbReference type="ARBA" id="ARBA00001947"/>
    </source>
</evidence>
<dbReference type="PANTHER" id="PTHR11705">
    <property type="entry name" value="PROTEASE FAMILY M14 CARBOXYPEPTIDASE A,B"/>
    <property type="match status" value="1"/>
</dbReference>
<comment type="caution">
    <text evidence="11">The sequence shown here is derived from an EMBL/GenBank/DDBJ whole genome shotgun (WGS) entry which is preliminary data.</text>
</comment>
<reference evidence="11 12" key="1">
    <citation type="submission" date="2024-01" db="EMBL/GenBank/DDBJ databases">
        <title>Complete genome of Cladobotryum mycophilum ATHUM6906.</title>
        <authorList>
            <person name="Christinaki A.C."/>
            <person name="Myridakis A.I."/>
            <person name="Kouvelis V.N."/>
        </authorList>
    </citation>
    <scope>NUCLEOTIDE SEQUENCE [LARGE SCALE GENOMIC DNA]</scope>
    <source>
        <strain evidence="11 12">ATHUM6906</strain>
    </source>
</reference>
<keyword evidence="4" id="KW-0378">Hydrolase</keyword>
<evidence type="ECO:0000256" key="7">
    <source>
        <dbReference type="PROSITE-ProRule" id="PRU01379"/>
    </source>
</evidence>
<name>A0ABR0SLP3_9HYPO</name>
<evidence type="ECO:0000256" key="8">
    <source>
        <dbReference type="SAM" id="MobiDB-lite"/>
    </source>
</evidence>
<dbReference type="PROSITE" id="PS52035">
    <property type="entry name" value="PEPTIDASE_M14"/>
    <property type="match status" value="1"/>
</dbReference>
<evidence type="ECO:0000256" key="4">
    <source>
        <dbReference type="ARBA" id="ARBA00022801"/>
    </source>
</evidence>
<keyword evidence="9" id="KW-0732">Signal</keyword>
<feature type="domain" description="Peptidase M14" evidence="10">
    <location>
        <begin position="73"/>
        <end position="429"/>
    </location>
</feature>
<evidence type="ECO:0000256" key="6">
    <source>
        <dbReference type="ARBA" id="ARBA00023049"/>
    </source>
</evidence>
<dbReference type="SMART" id="SM00631">
    <property type="entry name" value="Zn_pept"/>
    <property type="match status" value="1"/>
</dbReference>
<evidence type="ECO:0000256" key="9">
    <source>
        <dbReference type="SAM" id="SignalP"/>
    </source>
</evidence>
<dbReference type="Proteomes" id="UP001338125">
    <property type="component" value="Unassembled WGS sequence"/>
</dbReference>
<comment type="cofactor">
    <cofactor evidence="1">
        <name>Zn(2+)</name>
        <dbReference type="ChEBI" id="CHEBI:29105"/>
    </cofactor>
</comment>
<gene>
    <name evidence="11" type="ORF">PT974_06497</name>
</gene>
<organism evidence="11 12">
    <name type="scientific">Cladobotryum mycophilum</name>
    <dbReference type="NCBI Taxonomy" id="491253"/>
    <lineage>
        <taxon>Eukaryota</taxon>
        <taxon>Fungi</taxon>
        <taxon>Dikarya</taxon>
        <taxon>Ascomycota</taxon>
        <taxon>Pezizomycotina</taxon>
        <taxon>Sordariomycetes</taxon>
        <taxon>Hypocreomycetidae</taxon>
        <taxon>Hypocreales</taxon>
        <taxon>Hypocreaceae</taxon>
        <taxon>Cladobotryum</taxon>
    </lineage>
</organism>
<dbReference type="Gene3D" id="3.40.630.10">
    <property type="entry name" value="Zn peptidases"/>
    <property type="match status" value="1"/>
</dbReference>
<sequence>MKLSTALPLALGLTTTTHACLLPHEREAGYVRRSVAVPNAAADNGFPIGKGDRFNDGATVPQGLGTQDRNLGSILNINEVASGLKGLANTFSNVKLFDAPYKTYEGRLTHGAIIGGEPRAFIQSGIHARERGGPDHVLYFISDLLAAARDGKGVKYGNQSYTNAQVKTALSPGIVLIPLTNPDGVNYDQQSNTCWRKNRNPKSASGSSGVGIDLNRNFDFMWDYKKYFNQNSDGSGAASDDPDSEVFHGTSPASEPEVQNMQWVMQQYTNISWFLDLHSYGGDVLFSWGDDNTQTTDKNQNFANPAYDNKRGYVGRDPTNSQYKEYMDADDYTAQINLSNRMVKSMRNSGSIRYTAEEASALYPTAGASTDYGLGLYYGHKCGANRIQGLTLEFGDDSGLSCPFYPTNTQYHESMRQVASGLMEFLLTTASTDGAPKFWKC</sequence>
<protein>
    <submittedName>
        <fullName evidence="11">Carboxypeptidase O-like protein</fullName>
    </submittedName>
</protein>
<dbReference type="Pfam" id="PF00246">
    <property type="entry name" value="Peptidase_M14"/>
    <property type="match status" value="1"/>
</dbReference>
<evidence type="ECO:0000256" key="2">
    <source>
        <dbReference type="ARBA" id="ARBA00005988"/>
    </source>
</evidence>
<accession>A0ABR0SLP3</accession>
<evidence type="ECO:0000259" key="10">
    <source>
        <dbReference type="PROSITE" id="PS52035"/>
    </source>
</evidence>
<evidence type="ECO:0000313" key="12">
    <source>
        <dbReference type="Proteomes" id="UP001338125"/>
    </source>
</evidence>
<dbReference type="EMBL" id="JAVFKD010000012">
    <property type="protein sequence ID" value="KAK5993069.1"/>
    <property type="molecule type" value="Genomic_DNA"/>
</dbReference>
<dbReference type="PANTHER" id="PTHR11705:SF143">
    <property type="entry name" value="SLL0236 PROTEIN"/>
    <property type="match status" value="1"/>
</dbReference>
<keyword evidence="12" id="KW-1185">Reference proteome</keyword>
<feature type="active site" description="Proton donor/acceptor" evidence="7">
    <location>
        <position position="393"/>
    </location>
</feature>
<evidence type="ECO:0000256" key="3">
    <source>
        <dbReference type="ARBA" id="ARBA00022670"/>
    </source>
</evidence>
<evidence type="ECO:0000313" key="11">
    <source>
        <dbReference type="EMBL" id="KAK5993069.1"/>
    </source>
</evidence>
<keyword evidence="3" id="KW-0645">Protease</keyword>
<feature type="signal peptide" evidence="9">
    <location>
        <begin position="1"/>
        <end position="19"/>
    </location>
</feature>
<comment type="similarity">
    <text evidence="2 7">Belongs to the peptidase M14 family.</text>
</comment>
<keyword evidence="5" id="KW-0862">Zinc</keyword>
<feature type="region of interest" description="Disordered" evidence="8">
    <location>
        <begin position="233"/>
        <end position="254"/>
    </location>
</feature>
<evidence type="ECO:0000256" key="5">
    <source>
        <dbReference type="ARBA" id="ARBA00022833"/>
    </source>
</evidence>
<feature type="chain" id="PRO_5047442752" evidence="9">
    <location>
        <begin position="20"/>
        <end position="441"/>
    </location>
</feature>
<dbReference type="SUPFAM" id="SSF53187">
    <property type="entry name" value="Zn-dependent exopeptidases"/>
    <property type="match status" value="1"/>
</dbReference>
<keyword evidence="6" id="KW-0482">Metalloprotease</keyword>